<feature type="region of interest" description="Disordered" evidence="3">
    <location>
        <begin position="255"/>
        <end position="300"/>
    </location>
</feature>
<dbReference type="Gene3D" id="1.20.5.1500">
    <property type="match status" value="1"/>
</dbReference>
<evidence type="ECO:0000256" key="3">
    <source>
        <dbReference type="SAM" id="MobiDB-lite"/>
    </source>
</evidence>
<accession>A0A068XZ08</accession>
<dbReference type="Pfam" id="PF00956">
    <property type="entry name" value="NAP"/>
    <property type="match status" value="1"/>
</dbReference>
<keyword evidence="4" id="KW-0812">Transmembrane</keyword>
<dbReference type="PANTHER" id="PTHR11875">
    <property type="entry name" value="TESTIS-SPECIFIC Y-ENCODED PROTEIN"/>
    <property type="match status" value="1"/>
</dbReference>
<dbReference type="Gene3D" id="3.30.1120.90">
    <property type="entry name" value="Nucleosome assembly protein"/>
    <property type="match status" value="1"/>
</dbReference>
<evidence type="ECO:0000313" key="6">
    <source>
        <dbReference type="Proteomes" id="UP000017246"/>
    </source>
</evidence>
<feature type="transmembrane region" description="Helical" evidence="4">
    <location>
        <begin position="20"/>
        <end position="41"/>
    </location>
</feature>
<dbReference type="GO" id="GO:0006334">
    <property type="term" value="P:nucleosome assembly"/>
    <property type="evidence" value="ECO:0007669"/>
    <property type="project" value="InterPro"/>
</dbReference>
<dbReference type="SUPFAM" id="SSF143113">
    <property type="entry name" value="NAP-like"/>
    <property type="match status" value="1"/>
</dbReference>
<evidence type="ECO:0000313" key="5">
    <source>
        <dbReference type="EMBL" id="CDS37409.1"/>
    </source>
</evidence>
<dbReference type="AlphaFoldDB" id="A0A068XZ08"/>
<organism evidence="5 6">
    <name type="scientific">Echinococcus multilocularis</name>
    <name type="common">Fox tapeworm</name>
    <dbReference type="NCBI Taxonomy" id="6211"/>
    <lineage>
        <taxon>Eukaryota</taxon>
        <taxon>Metazoa</taxon>
        <taxon>Spiralia</taxon>
        <taxon>Lophotrochozoa</taxon>
        <taxon>Platyhelminthes</taxon>
        <taxon>Cestoda</taxon>
        <taxon>Eucestoda</taxon>
        <taxon>Cyclophyllidea</taxon>
        <taxon>Taeniidae</taxon>
        <taxon>Echinococcus</taxon>
    </lineage>
</organism>
<evidence type="ECO:0000256" key="1">
    <source>
        <dbReference type="ARBA" id="ARBA00009947"/>
    </source>
</evidence>
<gene>
    <name evidence="5" type="ORF">EmuJ_000465500</name>
</gene>
<keyword evidence="6" id="KW-1185">Reference proteome</keyword>
<dbReference type="FunFam" id="3.30.1120.90:FF:000002">
    <property type="entry name" value="Testis-specific Y-encoded-like protein 2"/>
    <property type="match status" value="1"/>
</dbReference>
<dbReference type="GO" id="GO:0005634">
    <property type="term" value="C:nucleus"/>
    <property type="evidence" value="ECO:0007669"/>
    <property type="project" value="InterPro"/>
</dbReference>
<comment type="similarity">
    <text evidence="1 2">Belongs to the nucleosome assembly protein (NAP) family.</text>
</comment>
<dbReference type="InterPro" id="IPR002164">
    <property type="entry name" value="NAP_family"/>
</dbReference>
<dbReference type="OMA" id="WPVALMN"/>
<dbReference type="EMBL" id="LN902843">
    <property type="protein sequence ID" value="CDS37409.1"/>
    <property type="molecule type" value="Genomic_DNA"/>
</dbReference>
<dbReference type="Proteomes" id="UP000017246">
    <property type="component" value="Unassembled WGS sequence"/>
</dbReference>
<dbReference type="OrthoDB" id="19419at2759"/>
<feature type="compositionally biased region" description="Acidic residues" evidence="3">
    <location>
        <begin position="256"/>
        <end position="293"/>
    </location>
</feature>
<keyword evidence="4" id="KW-1133">Transmembrane helix</keyword>
<evidence type="ECO:0000256" key="4">
    <source>
        <dbReference type="SAM" id="Phobius"/>
    </source>
</evidence>
<evidence type="ECO:0000256" key="2">
    <source>
        <dbReference type="RuleBase" id="RU003876"/>
    </source>
</evidence>
<protein>
    <submittedName>
        <fullName evidence="5">Phosphatase 2a inhibitor i2pp2a</fullName>
    </submittedName>
</protein>
<name>A0A068XZ08_ECHMU</name>
<dbReference type="STRING" id="6211.A0A068XZ08"/>
<reference evidence="5" key="2">
    <citation type="submission" date="2015-11" db="EMBL/GenBank/DDBJ databases">
        <authorList>
            <person name="Zhang Y."/>
            <person name="Guo Z."/>
        </authorList>
    </citation>
    <scope>NUCLEOTIDE SEQUENCE</scope>
</reference>
<sequence length="300" mass="34292">MAAYGPVDVSFRNNANASKFVLLVGGITQLAVPGSVVALMASQPKNPRPDNEAADVPPEVDHDILESVDSVQEAIDSLNKKASVEILKVEQKFNKLRKPHYEHRAELLAKIPNFWHTVFMNHSHLRKVITEEDQKVLAYLRAVEVQEFDDITSGYKINFYFDENDWFKNDCITKEYHVSEKGEPTATSTKIEWKPGMDLTEMTDNGREGQKRDYPHQSSFFCWFAFDRNAVGDVIGDYIKDELWPNPLQYYLNPEIDSDEEVEEDLLDEEDDEEEEEEDDEDGQELAYDEAGGEDVAKSS</sequence>
<keyword evidence="4" id="KW-0472">Membrane</keyword>
<dbReference type="InterPro" id="IPR037231">
    <property type="entry name" value="NAP-like_sf"/>
</dbReference>
<reference evidence="5" key="1">
    <citation type="journal article" date="2013" name="Nature">
        <title>The genomes of four tapeworm species reveal adaptations to parasitism.</title>
        <authorList>
            <person name="Tsai I.J."/>
            <person name="Zarowiecki M."/>
            <person name="Holroyd N."/>
            <person name="Garciarrubio A."/>
            <person name="Sanchez-Flores A."/>
            <person name="Brooks K.L."/>
            <person name="Tracey A."/>
            <person name="Bobes R.J."/>
            <person name="Fragoso G."/>
            <person name="Sciutto E."/>
            <person name="Aslett M."/>
            <person name="Beasley H."/>
            <person name="Bennett H.M."/>
            <person name="Cai J."/>
            <person name="Camicia F."/>
            <person name="Clark R."/>
            <person name="Cucher M."/>
            <person name="De Silva N."/>
            <person name="Day T.A."/>
            <person name="Deplazes P."/>
            <person name="Estrada K."/>
            <person name="Fernandez C."/>
            <person name="Holland P.W."/>
            <person name="Hou J."/>
            <person name="Hu S."/>
            <person name="Huckvale T."/>
            <person name="Hung S.S."/>
            <person name="Kamenetzky L."/>
            <person name="Keane J.A."/>
            <person name="Kiss F."/>
            <person name="Koziol U."/>
            <person name="Lambert O."/>
            <person name="Liu K."/>
            <person name="Luo X."/>
            <person name="Luo Y."/>
            <person name="Macchiaroli N."/>
            <person name="Nichol S."/>
            <person name="Paps J."/>
            <person name="Parkinson J."/>
            <person name="Pouchkina-Stantcheva N."/>
            <person name="Riddiford N."/>
            <person name="Rosenzvit M."/>
            <person name="Salinas G."/>
            <person name="Wasmuth J.D."/>
            <person name="Zamanian M."/>
            <person name="Zheng Y."/>
            <person name="Cai X."/>
            <person name="Soberon X."/>
            <person name="Olson P.D."/>
            <person name="Laclette J.P."/>
            <person name="Brehm K."/>
            <person name="Berriman M."/>
            <person name="Garciarrubio A."/>
            <person name="Bobes R.J."/>
            <person name="Fragoso G."/>
            <person name="Sanchez-Flores A."/>
            <person name="Estrada K."/>
            <person name="Cevallos M.A."/>
            <person name="Morett E."/>
            <person name="Gonzalez V."/>
            <person name="Portillo T."/>
            <person name="Ochoa-Leyva A."/>
            <person name="Jose M.V."/>
            <person name="Sciutto E."/>
            <person name="Landa A."/>
            <person name="Jimenez L."/>
            <person name="Valdes V."/>
            <person name="Carrero J.C."/>
            <person name="Larralde C."/>
            <person name="Morales-Montor J."/>
            <person name="Limon-Lason J."/>
            <person name="Soberon X."/>
            <person name="Laclette J.P."/>
        </authorList>
    </citation>
    <scope>NUCLEOTIDE SEQUENCE [LARGE SCALE GENOMIC DNA]</scope>
</reference>
<dbReference type="eggNOG" id="KOG1508">
    <property type="taxonomic scope" value="Eukaryota"/>
</dbReference>
<proteinExistence type="inferred from homology"/>